<organism evidence="4 5">
    <name type="scientific">Streptococcus varani</name>
    <dbReference type="NCBI Taxonomy" id="1608583"/>
    <lineage>
        <taxon>Bacteria</taxon>
        <taxon>Bacillati</taxon>
        <taxon>Bacillota</taxon>
        <taxon>Bacilli</taxon>
        <taxon>Lactobacillales</taxon>
        <taxon>Streptococcaceae</taxon>
        <taxon>Streptococcus</taxon>
    </lineage>
</organism>
<dbReference type="GO" id="GO:0016301">
    <property type="term" value="F:kinase activity"/>
    <property type="evidence" value="ECO:0007669"/>
    <property type="project" value="UniProtKB-KW"/>
</dbReference>
<feature type="domain" description="HTH tetR-type" evidence="3">
    <location>
        <begin position="5"/>
        <end position="65"/>
    </location>
</feature>
<sequence length="177" mass="21589">MATSIITKKRIAKAFKELLQEMEFDKISIVEIMELAQIRRQTFYNHFLDKYQLLDWIFENDLKEQVADNLDFISGRQLLKELFFYFEEQHDFYVKLFDIKGQNDFFSYFTDYCRIVIQKIFDEYYIEKECHFKEEFIEFHIQYHSHALAEIVKAYVNHRTAMPNPDHLIIEISGRKI</sequence>
<protein>
    <submittedName>
        <fullName evidence="4">Dihydroxyacetone kinase regulator</fullName>
    </submittedName>
</protein>
<name>A0A0E4CSU1_9STRE</name>
<keyword evidence="4" id="KW-0808">Transferase</keyword>
<keyword evidence="4" id="KW-0418">Kinase</keyword>
<accession>A0A0E4CSU1</accession>
<evidence type="ECO:0000313" key="5">
    <source>
        <dbReference type="Proteomes" id="UP000198604"/>
    </source>
</evidence>
<evidence type="ECO:0000313" key="4">
    <source>
        <dbReference type="EMBL" id="CQR24942.1"/>
    </source>
</evidence>
<dbReference type="InterPro" id="IPR012738">
    <property type="entry name" value="Tscrpt_reg_DhaS"/>
</dbReference>
<proteinExistence type="predicted"/>
<gene>
    <name evidence="4" type="ORF">BN1356_01288</name>
</gene>
<dbReference type="GO" id="GO:0003677">
    <property type="term" value="F:DNA binding"/>
    <property type="evidence" value="ECO:0007669"/>
    <property type="project" value="UniProtKB-UniRule"/>
</dbReference>
<dbReference type="PANTHER" id="PTHR43479">
    <property type="entry name" value="ACREF/ENVCD OPERON REPRESSOR-RELATED"/>
    <property type="match status" value="1"/>
</dbReference>
<dbReference type="OrthoDB" id="9810250at2"/>
<dbReference type="PANTHER" id="PTHR43479:SF7">
    <property type="entry name" value="TETR-FAMILY TRANSCRIPTIONAL REGULATOR"/>
    <property type="match status" value="1"/>
</dbReference>
<keyword evidence="5" id="KW-1185">Reference proteome</keyword>
<dbReference type="Pfam" id="PF14278">
    <property type="entry name" value="TetR_C_8"/>
    <property type="match status" value="1"/>
</dbReference>
<dbReference type="InterPro" id="IPR039532">
    <property type="entry name" value="TetR_C_Firmicutes"/>
</dbReference>
<keyword evidence="1 2" id="KW-0238">DNA-binding</keyword>
<feature type="DNA-binding region" description="H-T-H motif" evidence="2">
    <location>
        <begin position="28"/>
        <end position="47"/>
    </location>
</feature>
<reference evidence="5" key="1">
    <citation type="submission" date="2015-03" db="EMBL/GenBank/DDBJ databases">
        <authorList>
            <person name="Urmite Genomes"/>
        </authorList>
    </citation>
    <scope>NUCLEOTIDE SEQUENCE [LARGE SCALE GENOMIC DNA]</scope>
    <source>
        <strain evidence="5">FF10</strain>
    </source>
</reference>
<dbReference type="InterPro" id="IPR050624">
    <property type="entry name" value="HTH-type_Tx_Regulator"/>
</dbReference>
<dbReference type="AlphaFoldDB" id="A0A0E4CSU1"/>
<dbReference type="STRING" id="1608583.BN1356_01288"/>
<dbReference type="EMBL" id="CTEN01000003">
    <property type="protein sequence ID" value="CQR24942.1"/>
    <property type="molecule type" value="Genomic_DNA"/>
</dbReference>
<dbReference type="NCBIfam" id="TIGR02366">
    <property type="entry name" value="DHAK_reg"/>
    <property type="match status" value="1"/>
</dbReference>
<evidence type="ECO:0000256" key="1">
    <source>
        <dbReference type="ARBA" id="ARBA00023125"/>
    </source>
</evidence>
<dbReference type="Proteomes" id="UP000198604">
    <property type="component" value="Unassembled WGS sequence"/>
</dbReference>
<dbReference type="PROSITE" id="PS50977">
    <property type="entry name" value="HTH_TETR_2"/>
    <property type="match status" value="1"/>
</dbReference>
<dbReference type="Gene3D" id="1.10.357.10">
    <property type="entry name" value="Tetracycline Repressor, domain 2"/>
    <property type="match status" value="1"/>
</dbReference>
<evidence type="ECO:0000256" key="2">
    <source>
        <dbReference type="PROSITE-ProRule" id="PRU00335"/>
    </source>
</evidence>
<dbReference type="InterPro" id="IPR001647">
    <property type="entry name" value="HTH_TetR"/>
</dbReference>
<dbReference type="SUPFAM" id="SSF46689">
    <property type="entry name" value="Homeodomain-like"/>
    <property type="match status" value="1"/>
</dbReference>
<evidence type="ECO:0000259" key="3">
    <source>
        <dbReference type="PROSITE" id="PS50977"/>
    </source>
</evidence>
<dbReference type="InterPro" id="IPR009057">
    <property type="entry name" value="Homeodomain-like_sf"/>
</dbReference>
<dbReference type="RefSeq" id="WP_093650554.1">
    <property type="nucleotide sequence ID" value="NZ_CTEN01000003.1"/>
</dbReference>